<name>A0A0E9UYW6_ANGAN</name>
<accession>A0A0E9UYW6</accession>
<organism evidence="1">
    <name type="scientific">Anguilla anguilla</name>
    <name type="common">European freshwater eel</name>
    <name type="synonym">Muraena anguilla</name>
    <dbReference type="NCBI Taxonomy" id="7936"/>
    <lineage>
        <taxon>Eukaryota</taxon>
        <taxon>Metazoa</taxon>
        <taxon>Chordata</taxon>
        <taxon>Craniata</taxon>
        <taxon>Vertebrata</taxon>
        <taxon>Euteleostomi</taxon>
        <taxon>Actinopterygii</taxon>
        <taxon>Neopterygii</taxon>
        <taxon>Teleostei</taxon>
        <taxon>Anguilliformes</taxon>
        <taxon>Anguillidae</taxon>
        <taxon>Anguilla</taxon>
    </lineage>
</organism>
<reference evidence="1" key="2">
    <citation type="journal article" date="2015" name="Fish Shellfish Immunol.">
        <title>Early steps in the European eel (Anguilla anguilla)-Vibrio vulnificus interaction in the gills: Role of the RtxA13 toxin.</title>
        <authorList>
            <person name="Callol A."/>
            <person name="Pajuelo D."/>
            <person name="Ebbesson L."/>
            <person name="Teles M."/>
            <person name="MacKenzie S."/>
            <person name="Amaro C."/>
        </authorList>
    </citation>
    <scope>NUCLEOTIDE SEQUENCE</scope>
</reference>
<evidence type="ECO:0000313" key="1">
    <source>
        <dbReference type="EMBL" id="JAH70931.1"/>
    </source>
</evidence>
<sequence length="16" mass="1947">MVEWARFPTKARDRLA</sequence>
<proteinExistence type="predicted"/>
<dbReference type="EMBL" id="GBXM01037646">
    <property type="protein sequence ID" value="JAH70931.1"/>
    <property type="molecule type" value="Transcribed_RNA"/>
</dbReference>
<protein>
    <submittedName>
        <fullName evidence="1">Uncharacterized protein</fullName>
    </submittedName>
</protein>
<reference evidence="1" key="1">
    <citation type="submission" date="2014-11" db="EMBL/GenBank/DDBJ databases">
        <authorList>
            <person name="Amaro Gonzalez C."/>
        </authorList>
    </citation>
    <scope>NUCLEOTIDE SEQUENCE</scope>
</reference>
<dbReference type="AlphaFoldDB" id="A0A0E9UYW6"/>